<dbReference type="Gene3D" id="3.40.50.720">
    <property type="entry name" value="NAD(P)-binding Rossmann-like Domain"/>
    <property type="match status" value="1"/>
</dbReference>
<protein>
    <recommendedName>
        <fullName evidence="6 9">UDP-glucose 4-epimerase</fullName>
        <ecNumber evidence="5 9">5.1.3.2</ecNumber>
    </recommendedName>
</protein>
<evidence type="ECO:0000313" key="11">
    <source>
        <dbReference type="EMBL" id="EFL91243.1"/>
    </source>
</evidence>
<evidence type="ECO:0000256" key="6">
    <source>
        <dbReference type="ARBA" id="ARBA00018569"/>
    </source>
</evidence>
<feature type="domain" description="NAD(P)-binding" evidence="10">
    <location>
        <begin position="47"/>
        <end position="368"/>
    </location>
</feature>
<evidence type="ECO:0000256" key="9">
    <source>
        <dbReference type="RuleBase" id="RU366046"/>
    </source>
</evidence>
<dbReference type="GO" id="GO:0003978">
    <property type="term" value="F:UDP-glucose 4-epimerase activity"/>
    <property type="evidence" value="ECO:0007669"/>
    <property type="project" value="UniProtKB-UniRule"/>
</dbReference>
<dbReference type="GO" id="GO:0005829">
    <property type="term" value="C:cytosol"/>
    <property type="evidence" value="ECO:0007669"/>
    <property type="project" value="TreeGrafter"/>
</dbReference>
<dbReference type="Proteomes" id="UP000005726">
    <property type="component" value="Unassembled WGS sequence"/>
</dbReference>
<dbReference type="NCBIfam" id="NF007956">
    <property type="entry name" value="PRK10675.1"/>
    <property type="match status" value="1"/>
</dbReference>
<organism evidence="11 12">
    <name type="scientific">Candidatus Regiella insecticola LSR1</name>
    <dbReference type="NCBI Taxonomy" id="663321"/>
    <lineage>
        <taxon>Bacteria</taxon>
        <taxon>Pseudomonadati</taxon>
        <taxon>Pseudomonadota</taxon>
        <taxon>Gammaproteobacteria</taxon>
        <taxon>Enterobacterales</taxon>
        <taxon>Enterobacteriaceae</taxon>
        <taxon>aphid secondary symbionts</taxon>
        <taxon>Candidatus Regiella</taxon>
    </lineage>
</organism>
<evidence type="ECO:0000256" key="7">
    <source>
        <dbReference type="ARBA" id="ARBA00023027"/>
    </source>
</evidence>
<dbReference type="HOGENOM" id="CLU_007383_1_10_6"/>
<dbReference type="NCBIfam" id="TIGR01179">
    <property type="entry name" value="galE"/>
    <property type="match status" value="1"/>
</dbReference>
<evidence type="ECO:0000256" key="8">
    <source>
        <dbReference type="ARBA" id="ARBA00023235"/>
    </source>
</evidence>
<gene>
    <name evidence="11" type="primary">galE</name>
    <name evidence="11" type="ORF">REG_1860</name>
</gene>
<evidence type="ECO:0000256" key="3">
    <source>
        <dbReference type="ARBA" id="ARBA00004947"/>
    </source>
</evidence>
<keyword evidence="8 9" id="KW-0413">Isomerase</keyword>
<comment type="catalytic activity">
    <reaction evidence="1 9">
        <text>UDP-alpha-D-glucose = UDP-alpha-D-galactose</text>
        <dbReference type="Rhea" id="RHEA:22168"/>
        <dbReference type="ChEBI" id="CHEBI:58885"/>
        <dbReference type="ChEBI" id="CHEBI:66914"/>
        <dbReference type="EC" id="5.1.3.2"/>
    </reaction>
</comment>
<evidence type="ECO:0000256" key="4">
    <source>
        <dbReference type="ARBA" id="ARBA00007637"/>
    </source>
</evidence>
<keyword evidence="7 9" id="KW-0520">NAD</keyword>
<dbReference type="InterPro" id="IPR005886">
    <property type="entry name" value="UDP_G4E"/>
</dbReference>
<comment type="similarity">
    <text evidence="4 9">Belongs to the NAD(P)-dependent epimerase/dehydratase family.</text>
</comment>
<accession>E0WUS5</accession>
<keyword evidence="9" id="KW-0119">Carbohydrate metabolism</keyword>
<dbReference type="UniPathway" id="UPA00214"/>
<dbReference type="eggNOG" id="COG1087">
    <property type="taxonomic scope" value="Bacteria"/>
</dbReference>
<proteinExistence type="inferred from homology"/>
<dbReference type="Pfam" id="PF16363">
    <property type="entry name" value="GDP_Man_Dehyd"/>
    <property type="match status" value="1"/>
</dbReference>
<evidence type="ECO:0000256" key="1">
    <source>
        <dbReference type="ARBA" id="ARBA00000083"/>
    </source>
</evidence>
<dbReference type="EC" id="5.1.3.2" evidence="5 9"/>
<dbReference type="InterPro" id="IPR036291">
    <property type="entry name" value="NAD(P)-bd_dom_sf"/>
</dbReference>
<dbReference type="PANTHER" id="PTHR43725:SF47">
    <property type="entry name" value="UDP-GLUCOSE 4-EPIMERASE"/>
    <property type="match status" value="1"/>
</dbReference>
<dbReference type="Gene3D" id="3.90.25.10">
    <property type="entry name" value="UDP-galactose 4-epimerase, domain 1"/>
    <property type="match status" value="1"/>
</dbReference>
<dbReference type="SUPFAM" id="SSF51735">
    <property type="entry name" value="NAD(P)-binding Rossmann-fold domains"/>
    <property type="match status" value="1"/>
</dbReference>
<dbReference type="EMBL" id="GL379707">
    <property type="protein sequence ID" value="EFL91243.1"/>
    <property type="molecule type" value="Genomic_DNA"/>
</dbReference>
<evidence type="ECO:0000256" key="5">
    <source>
        <dbReference type="ARBA" id="ARBA00013189"/>
    </source>
</evidence>
<evidence type="ECO:0000313" key="12">
    <source>
        <dbReference type="Proteomes" id="UP000005726"/>
    </source>
</evidence>
<dbReference type="PANTHER" id="PTHR43725">
    <property type="entry name" value="UDP-GLUCOSE 4-EPIMERASE"/>
    <property type="match status" value="1"/>
</dbReference>
<sequence length="383" mass="42380">MFWVDEQNSGSRTITSSNNDDTQEILAYFTRSYCKNKRGTEMEEKILVTGGAGYIGSHTVVQLLEAGLSVVVFDNLSNSSRAVIDRISKLTGSKSLDFIEGDIRDRTAVRHALRDQKISAVVHFAGLKAVGESETEPLKYYDNNVSGSVVLLEEMMKTDINTIVFSSSATVYGNPEYSQYHEDTPPAPANVYGRTKLIVEDILRDLKKSQPSWRIALLRYFNPVGAHDSGLIGENPKGIPNNLMPFIAQVAVGVRQKLSVYGNDYPTPDGTGLRDYIHVEDLAAGHLATLQYLKIKPTLLTLNLGTGQSYSVLDIIKAFEKASGKAIPYEVVGRREGDLAEYYADPSLAEKILGWKAQLGIDRMCADTWRWKKNNPAGYSNIK</sequence>
<dbReference type="InterPro" id="IPR016040">
    <property type="entry name" value="NAD(P)-bd_dom"/>
</dbReference>
<reference evidence="11" key="1">
    <citation type="journal article" date="2009" name="Environ. Microbiol.">
        <title>Dynamics of genome evolution in facultative symbionts of aphids.</title>
        <authorList>
            <person name="Degnan P.H."/>
            <person name="Leonardo T.E."/>
            <person name="Cass B.N."/>
            <person name="Hurwitz B."/>
            <person name="Stern D."/>
            <person name="Gibbs R.A."/>
            <person name="Richards S."/>
            <person name="Moran N.A."/>
        </authorList>
    </citation>
    <scope>NUCLEOTIDE SEQUENCE [LARGE SCALE GENOMIC DNA]</scope>
    <source>
        <strain evidence="11">LSR1</strain>
    </source>
</reference>
<comment type="cofactor">
    <cofactor evidence="2 9">
        <name>NAD(+)</name>
        <dbReference type="ChEBI" id="CHEBI:57540"/>
    </cofactor>
</comment>
<comment type="pathway">
    <text evidence="3 9">Carbohydrate metabolism; galactose metabolism.</text>
</comment>
<evidence type="ECO:0000259" key="10">
    <source>
        <dbReference type="Pfam" id="PF16363"/>
    </source>
</evidence>
<comment type="subunit">
    <text evidence="9">Homodimer.</text>
</comment>
<dbReference type="CDD" id="cd05247">
    <property type="entry name" value="UDP_G4E_1_SDR_e"/>
    <property type="match status" value="1"/>
</dbReference>
<dbReference type="AlphaFoldDB" id="E0WUS5"/>
<name>E0WUS5_9ENTR</name>
<dbReference type="STRING" id="663321.REG_1860"/>
<keyword evidence="12" id="KW-1185">Reference proteome</keyword>
<evidence type="ECO:0000256" key="2">
    <source>
        <dbReference type="ARBA" id="ARBA00001911"/>
    </source>
</evidence>
<dbReference type="GO" id="GO:0006012">
    <property type="term" value="P:galactose metabolic process"/>
    <property type="evidence" value="ECO:0007669"/>
    <property type="project" value="UniProtKB-UniPathway"/>
</dbReference>